<sequence length="164" mass="19115">MQINQATEAGQKEFRKTRCINTGALVTQKTLYNTFSREYPYLSRVILQPHRMDEWAVPVKIEPEDDLEYLQQEVNLEIKFGTEIDIPIKSEFDKGLQCYQQQRGQQPLLPFPSIKEELDKSSERVCKEDDELYQQQGSGPLPLTFPPIKDEFNVSSFCEHEGRQ</sequence>
<accession>A0A7R9HA85</accession>
<gene>
    <name evidence="1" type="ORF">TPSB3V08_LOCUS9879</name>
</gene>
<protein>
    <submittedName>
        <fullName evidence="1">Uncharacterized protein</fullName>
    </submittedName>
</protein>
<organism evidence="1">
    <name type="scientific">Timema poppense</name>
    <name type="common">Walking stick</name>
    <dbReference type="NCBI Taxonomy" id="170557"/>
    <lineage>
        <taxon>Eukaryota</taxon>
        <taxon>Metazoa</taxon>
        <taxon>Ecdysozoa</taxon>
        <taxon>Arthropoda</taxon>
        <taxon>Hexapoda</taxon>
        <taxon>Insecta</taxon>
        <taxon>Pterygota</taxon>
        <taxon>Neoptera</taxon>
        <taxon>Polyneoptera</taxon>
        <taxon>Phasmatodea</taxon>
        <taxon>Timematodea</taxon>
        <taxon>Timematoidea</taxon>
        <taxon>Timematidae</taxon>
        <taxon>Timema</taxon>
    </lineage>
</organism>
<evidence type="ECO:0000313" key="1">
    <source>
        <dbReference type="EMBL" id="CAD7414758.1"/>
    </source>
</evidence>
<dbReference type="AlphaFoldDB" id="A0A7R9HA85"/>
<dbReference type="EMBL" id="OD008265">
    <property type="protein sequence ID" value="CAD7414758.1"/>
    <property type="molecule type" value="Genomic_DNA"/>
</dbReference>
<name>A0A7R9HA85_TIMPO</name>
<reference evidence="1" key="1">
    <citation type="submission" date="2020-11" db="EMBL/GenBank/DDBJ databases">
        <authorList>
            <person name="Tran Van P."/>
        </authorList>
    </citation>
    <scope>NUCLEOTIDE SEQUENCE</scope>
</reference>
<proteinExistence type="predicted"/>